<evidence type="ECO:0000313" key="2">
    <source>
        <dbReference type="EMBL" id="MBB3965951.1"/>
    </source>
</evidence>
<dbReference type="AlphaFoldDB" id="A0A7W6GDS3"/>
<dbReference type="EMBL" id="JACIDW010000013">
    <property type="protein sequence ID" value="MBB3965951.1"/>
    <property type="molecule type" value="Genomic_DNA"/>
</dbReference>
<dbReference type="RefSeq" id="WP_183901465.1">
    <property type="nucleotide sequence ID" value="NZ_JACIDW010000013.1"/>
</dbReference>
<dbReference type="InterPro" id="IPR019596">
    <property type="entry name" value="Phage_Mu_GpM_tail_tub"/>
</dbReference>
<evidence type="ECO:0000256" key="1">
    <source>
        <dbReference type="SAM" id="MobiDB-lite"/>
    </source>
</evidence>
<sequence>MAGKDFGGRMSVRLSSGSTLALRGTFNVSGARASSEAITNQDGSMDRAFTPRSPSASINFRDGDISADDLIEAPRQNIVINEENTGVTHHFIDAVFTGTPESNRVNGEASGVTIVGEAYRKTGG</sequence>
<gene>
    <name evidence="2" type="ORF">GGQ67_003632</name>
</gene>
<keyword evidence="3" id="KW-1185">Reference proteome</keyword>
<organism evidence="2 3">
    <name type="scientific">Rhizobium metallidurans</name>
    <dbReference type="NCBI Taxonomy" id="1265931"/>
    <lineage>
        <taxon>Bacteria</taxon>
        <taxon>Pseudomonadati</taxon>
        <taxon>Pseudomonadota</taxon>
        <taxon>Alphaproteobacteria</taxon>
        <taxon>Hyphomicrobiales</taxon>
        <taxon>Rhizobiaceae</taxon>
        <taxon>Rhizobium/Agrobacterium group</taxon>
        <taxon>Rhizobium</taxon>
    </lineage>
</organism>
<dbReference type="Pfam" id="PF10618">
    <property type="entry name" value="Tail_tube"/>
    <property type="match status" value="1"/>
</dbReference>
<evidence type="ECO:0008006" key="4">
    <source>
        <dbReference type="Google" id="ProtNLM"/>
    </source>
</evidence>
<comment type="caution">
    <text evidence="2">The sequence shown here is derived from an EMBL/GenBank/DDBJ whole genome shotgun (WGS) entry which is preliminary data.</text>
</comment>
<reference evidence="2 3" key="1">
    <citation type="submission" date="2020-08" db="EMBL/GenBank/DDBJ databases">
        <title>Genomic Encyclopedia of Type Strains, Phase IV (KMG-IV): sequencing the most valuable type-strain genomes for metagenomic binning, comparative biology and taxonomic classification.</title>
        <authorList>
            <person name="Goeker M."/>
        </authorList>
    </citation>
    <scope>NUCLEOTIDE SEQUENCE [LARGE SCALE GENOMIC DNA]</scope>
    <source>
        <strain evidence="2 3">DSM 26575</strain>
    </source>
</reference>
<dbReference type="Proteomes" id="UP000582090">
    <property type="component" value="Unassembled WGS sequence"/>
</dbReference>
<proteinExistence type="predicted"/>
<evidence type="ECO:0000313" key="3">
    <source>
        <dbReference type="Proteomes" id="UP000582090"/>
    </source>
</evidence>
<protein>
    <recommendedName>
        <fullName evidence="4">Phage tail protein</fullName>
    </recommendedName>
</protein>
<feature type="region of interest" description="Disordered" evidence="1">
    <location>
        <begin position="31"/>
        <end position="61"/>
    </location>
</feature>
<name>A0A7W6GDS3_9HYPH</name>
<accession>A0A7W6GDS3</accession>